<dbReference type="EMBL" id="AOII01000113">
    <property type="protein sequence ID" value="ELY72068.1"/>
    <property type="molecule type" value="Genomic_DNA"/>
</dbReference>
<feature type="region of interest" description="Disordered" evidence="1">
    <location>
        <begin position="56"/>
        <end position="137"/>
    </location>
</feature>
<evidence type="ECO:0000313" key="3">
    <source>
        <dbReference type="Proteomes" id="UP000011618"/>
    </source>
</evidence>
<feature type="compositionally biased region" description="Low complexity" evidence="1">
    <location>
        <begin position="113"/>
        <end position="122"/>
    </location>
</feature>
<gene>
    <name evidence="2" type="ORF">C487_19683</name>
</gene>
<reference evidence="2 3" key="1">
    <citation type="journal article" date="2014" name="PLoS Genet.">
        <title>Phylogenetically driven sequencing of extremely halophilic archaea reveals strategies for static and dynamic osmo-response.</title>
        <authorList>
            <person name="Becker E.A."/>
            <person name="Seitzer P.M."/>
            <person name="Tritt A."/>
            <person name="Larsen D."/>
            <person name="Krusor M."/>
            <person name="Yao A.I."/>
            <person name="Wu D."/>
            <person name="Madern D."/>
            <person name="Eisen J.A."/>
            <person name="Darling A.E."/>
            <person name="Facciotti M.T."/>
        </authorList>
    </citation>
    <scope>NUCLEOTIDE SEQUENCE [LARGE SCALE GENOMIC DNA]</scope>
    <source>
        <strain evidence="2 3">DSM 3751</strain>
    </source>
</reference>
<evidence type="ECO:0000256" key="1">
    <source>
        <dbReference type="SAM" id="MobiDB-lite"/>
    </source>
</evidence>
<comment type="caution">
    <text evidence="2">The sequence shown here is derived from an EMBL/GenBank/DDBJ whole genome shotgun (WGS) entry which is preliminary data.</text>
</comment>
<organism evidence="2 3">
    <name type="scientific">Natrinema pallidum DSM 3751</name>
    <dbReference type="NCBI Taxonomy" id="1227495"/>
    <lineage>
        <taxon>Archaea</taxon>
        <taxon>Methanobacteriati</taxon>
        <taxon>Methanobacteriota</taxon>
        <taxon>Stenosarchaea group</taxon>
        <taxon>Halobacteria</taxon>
        <taxon>Halobacteriales</taxon>
        <taxon>Natrialbaceae</taxon>
        <taxon>Natrinema</taxon>
    </lineage>
</organism>
<dbReference type="Proteomes" id="UP000011618">
    <property type="component" value="Unassembled WGS sequence"/>
</dbReference>
<proteinExistence type="predicted"/>
<sequence length="137" mass="15947">MWCSYKYLNAGLNAIRGFSVCDITTDDDPFHDCKLAPDAILWAHTFEDVLFTDGTETPVNVRTGKHQHVRKWPSKRPRSSRRVSTPIHHRPRFRHRLRRKSRPRASPTRRPRSSTSRRPAPARTDRRSTSATPPPKR</sequence>
<dbReference type="eggNOG" id="arCOG08895">
    <property type="taxonomic scope" value="Archaea"/>
</dbReference>
<feature type="compositionally biased region" description="Basic residues" evidence="1">
    <location>
        <begin position="63"/>
        <end position="112"/>
    </location>
</feature>
<evidence type="ECO:0000313" key="2">
    <source>
        <dbReference type="EMBL" id="ELY72068.1"/>
    </source>
</evidence>
<protein>
    <submittedName>
        <fullName evidence="2">Uncharacterized protein</fullName>
    </submittedName>
</protein>
<accession>L9YGM3</accession>
<name>L9YGM3_9EURY</name>
<dbReference type="AlphaFoldDB" id="L9YGM3"/>